<dbReference type="HOGENOM" id="CLU_2415882_0_0_1"/>
<evidence type="ECO:0000313" key="2">
    <source>
        <dbReference type="EMBL" id="EEB12879.1"/>
    </source>
</evidence>
<dbReference type="EMBL" id="DS235171">
    <property type="protein sequence ID" value="EEB12879.1"/>
    <property type="molecule type" value="Genomic_DNA"/>
</dbReference>
<name>E0VHJ3_PEDHC</name>
<reference evidence="3" key="3">
    <citation type="submission" date="2021-02" db="UniProtKB">
        <authorList>
            <consortium name="EnsemblMetazoa"/>
        </authorList>
    </citation>
    <scope>IDENTIFICATION</scope>
    <source>
        <strain evidence="3">USDA</strain>
    </source>
</reference>
<dbReference type="OrthoDB" id="6499973at2759"/>
<accession>E0VHJ3</accession>
<evidence type="ECO:0008006" key="5">
    <source>
        <dbReference type="Google" id="ProtNLM"/>
    </source>
</evidence>
<keyword evidence="4" id="KW-1185">Reference proteome</keyword>
<gene>
    <name evidence="3" type="primary">8237422</name>
    <name evidence="2" type="ORF">Phum_PHUM212260</name>
</gene>
<dbReference type="InParanoid" id="E0VHJ3"/>
<evidence type="ECO:0000313" key="3">
    <source>
        <dbReference type="EnsemblMetazoa" id="PHUM212260-PA"/>
    </source>
</evidence>
<dbReference type="AlphaFoldDB" id="E0VHJ3"/>
<sequence>MNSTGVNDSDGGKIVEKNTIKIELMKNGNADTVPEEPATKSVRRWFVVLASFTCNGLIFGLINSVSVIYNELQKNLENDGVDNAATKAVSCV</sequence>
<evidence type="ECO:0000313" key="4">
    <source>
        <dbReference type="Proteomes" id="UP000009046"/>
    </source>
</evidence>
<dbReference type="EMBL" id="AAZO01002446">
    <property type="status" value="NOT_ANNOTATED_CDS"/>
    <property type="molecule type" value="Genomic_DNA"/>
</dbReference>
<keyword evidence="1" id="KW-1133">Transmembrane helix</keyword>
<dbReference type="EnsemblMetazoa" id="PHUM212260-RA">
    <property type="protein sequence ID" value="PHUM212260-PA"/>
    <property type="gene ID" value="PHUM212260"/>
</dbReference>
<keyword evidence="1" id="KW-0812">Transmembrane</keyword>
<evidence type="ECO:0000256" key="1">
    <source>
        <dbReference type="SAM" id="Phobius"/>
    </source>
</evidence>
<dbReference type="Proteomes" id="UP000009046">
    <property type="component" value="Unassembled WGS sequence"/>
</dbReference>
<protein>
    <recommendedName>
        <fullName evidence="5">Monocarboxylate transporter</fullName>
    </recommendedName>
</protein>
<feature type="transmembrane region" description="Helical" evidence="1">
    <location>
        <begin position="45"/>
        <end position="69"/>
    </location>
</feature>
<keyword evidence="1" id="KW-0472">Membrane</keyword>
<proteinExistence type="predicted"/>
<organism>
    <name type="scientific">Pediculus humanus subsp. corporis</name>
    <name type="common">Body louse</name>
    <dbReference type="NCBI Taxonomy" id="121224"/>
    <lineage>
        <taxon>Eukaryota</taxon>
        <taxon>Metazoa</taxon>
        <taxon>Ecdysozoa</taxon>
        <taxon>Arthropoda</taxon>
        <taxon>Hexapoda</taxon>
        <taxon>Insecta</taxon>
        <taxon>Pterygota</taxon>
        <taxon>Neoptera</taxon>
        <taxon>Paraneoptera</taxon>
        <taxon>Psocodea</taxon>
        <taxon>Troctomorpha</taxon>
        <taxon>Phthiraptera</taxon>
        <taxon>Anoplura</taxon>
        <taxon>Pediculidae</taxon>
        <taxon>Pediculus</taxon>
    </lineage>
</organism>
<reference evidence="2" key="2">
    <citation type="submission" date="2007-04" db="EMBL/GenBank/DDBJ databases">
        <title>The genome of the human body louse.</title>
        <authorList>
            <consortium name="The Human Body Louse Genome Consortium"/>
            <person name="Kirkness E."/>
            <person name="Walenz B."/>
            <person name="Hass B."/>
            <person name="Bruggner R."/>
            <person name="Strausberg R."/>
        </authorList>
    </citation>
    <scope>NUCLEOTIDE SEQUENCE</scope>
    <source>
        <strain evidence="2">USDA</strain>
    </source>
</reference>
<dbReference type="GeneID" id="8237422"/>
<dbReference type="KEGG" id="phu:Phum_PHUM212260"/>
<dbReference type="CTD" id="8237422"/>
<dbReference type="RefSeq" id="XP_002425617.1">
    <property type="nucleotide sequence ID" value="XM_002425572.1"/>
</dbReference>
<reference evidence="2" key="1">
    <citation type="submission" date="2007-04" db="EMBL/GenBank/DDBJ databases">
        <title>Annotation of Pediculus humanus corporis strain USDA.</title>
        <authorList>
            <person name="Kirkness E."/>
            <person name="Hannick L."/>
            <person name="Hass B."/>
            <person name="Bruggner R."/>
            <person name="Lawson D."/>
            <person name="Bidwell S."/>
            <person name="Joardar V."/>
            <person name="Caler E."/>
            <person name="Walenz B."/>
            <person name="Inman J."/>
            <person name="Schobel S."/>
            <person name="Galinsky K."/>
            <person name="Amedeo P."/>
            <person name="Strausberg R."/>
        </authorList>
    </citation>
    <scope>NUCLEOTIDE SEQUENCE</scope>
    <source>
        <strain evidence="2">USDA</strain>
    </source>
</reference>
<dbReference type="VEuPathDB" id="VectorBase:PHUM212260"/>